<feature type="region of interest" description="Disordered" evidence="1">
    <location>
        <begin position="1"/>
        <end position="27"/>
    </location>
</feature>
<dbReference type="AlphaFoldDB" id="A0A239SCH3"/>
<evidence type="ECO:0000313" key="3">
    <source>
        <dbReference type="Proteomes" id="UP000215126"/>
    </source>
</evidence>
<protein>
    <submittedName>
        <fullName evidence="2">Uncharacterized protein</fullName>
    </submittedName>
</protein>
<reference evidence="2 3" key="1">
    <citation type="submission" date="2017-06" db="EMBL/GenBank/DDBJ databases">
        <authorList>
            <consortium name="Pathogen Informatics"/>
        </authorList>
    </citation>
    <scope>NUCLEOTIDE SEQUENCE [LARGE SCALE GENOMIC DNA]</scope>
    <source>
        <strain evidence="2 3">NCTC13161</strain>
    </source>
</reference>
<gene>
    <name evidence="2" type="ORF">SAMEA4530655_01320</name>
</gene>
<dbReference type="KEGG" id="pspu:NA29_10895"/>
<sequence length="342" mass="37118">MIPSPAFTPVTTTTSITPVQSSTQQTGNQSVEFVCTFAGAGHRPTPGQPSRRDAWQGFLDEQHIYDDIFPIDDFWDIYGYGAPSGTQERSPRDMRAALAVHGETTVKVMLADGSSGSRMRELRSGVVTRVVSGQGRLTTCVSGAGPTRATAETPRPQRPADKSGEGMPLCVDPSSKLEARSLPSQTVGVLDWFGNAMIGPVCGHRLVVKDGTILKRGTEPAEEKMPETLLKAVSPDTDLIKSWSEVAQNGSAAWNATVNRYVATIVDALKPYIEAHTVSAHIVMLGSLRDEDKLPALRCILSDNARGGVNVVRDYLDELESMFDECQQGDLKQLLREFKVVE</sequence>
<organism evidence="2 3">
    <name type="scientific">Pandoraea sputorum</name>
    <dbReference type="NCBI Taxonomy" id="93222"/>
    <lineage>
        <taxon>Bacteria</taxon>
        <taxon>Pseudomonadati</taxon>
        <taxon>Pseudomonadota</taxon>
        <taxon>Betaproteobacteria</taxon>
        <taxon>Burkholderiales</taxon>
        <taxon>Burkholderiaceae</taxon>
        <taxon>Pandoraea</taxon>
    </lineage>
</organism>
<keyword evidence="3" id="KW-1185">Reference proteome</keyword>
<feature type="region of interest" description="Disordered" evidence="1">
    <location>
        <begin position="137"/>
        <end position="177"/>
    </location>
</feature>
<dbReference type="RefSeq" id="WP_039396997.1">
    <property type="nucleotide sequence ID" value="NZ_CP010431.2"/>
</dbReference>
<name>A0A239SCH3_9BURK</name>
<proteinExistence type="predicted"/>
<dbReference type="GeneID" id="88093997"/>
<dbReference type="EMBL" id="LT906435">
    <property type="protein sequence ID" value="SNU83120.1"/>
    <property type="molecule type" value="Genomic_DNA"/>
</dbReference>
<evidence type="ECO:0000313" key="2">
    <source>
        <dbReference type="EMBL" id="SNU83120.1"/>
    </source>
</evidence>
<dbReference type="OrthoDB" id="9975899at2"/>
<evidence type="ECO:0000256" key="1">
    <source>
        <dbReference type="SAM" id="MobiDB-lite"/>
    </source>
</evidence>
<dbReference type="Proteomes" id="UP000215126">
    <property type="component" value="Chromosome 1"/>
</dbReference>
<accession>A0A239SCH3</accession>
<feature type="compositionally biased region" description="Low complexity" evidence="1">
    <location>
        <begin position="8"/>
        <end position="26"/>
    </location>
</feature>